<keyword evidence="1" id="KW-0732">Signal</keyword>
<organism evidence="2 3">
    <name type="scientific">Candidatus Ornithospirochaeta avicola</name>
    <dbReference type="NCBI Taxonomy" id="2840896"/>
    <lineage>
        <taxon>Bacteria</taxon>
        <taxon>Pseudomonadati</taxon>
        <taxon>Spirochaetota</taxon>
        <taxon>Spirochaetia</taxon>
        <taxon>Spirochaetales</taxon>
        <taxon>Spirochaetaceae</taxon>
        <taxon>Spirochaetaceae incertae sedis</taxon>
        <taxon>Candidatus Ornithospirochaeta</taxon>
    </lineage>
</organism>
<feature type="signal peptide" evidence="1">
    <location>
        <begin position="1"/>
        <end position="21"/>
    </location>
</feature>
<reference evidence="2" key="2">
    <citation type="submission" date="2021-04" db="EMBL/GenBank/DDBJ databases">
        <authorList>
            <person name="Gilroy R."/>
        </authorList>
    </citation>
    <scope>NUCLEOTIDE SEQUENCE</scope>
    <source>
        <strain evidence="2">Gambia11-129</strain>
    </source>
</reference>
<evidence type="ECO:0000313" key="2">
    <source>
        <dbReference type="EMBL" id="HIV98336.1"/>
    </source>
</evidence>
<evidence type="ECO:0000313" key="3">
    <source>
        <dbReference type="Proteomes" id="UP000823936"/>
    </source>
</evidence>
<evidence type="ECO:0008006" key="4">
    <source>
        <dbReference type="Google" id="ProtNLM"/>
    </source>
</evidence>
<evidence type="ECO:0000256" key="1">
    <source>
        <dbReference type="SAM" id="SignalP"/>
    </source>
</evidence>
<accession>A0A9D1PTI3</accession>
<dbReference type="Proteomes" id="UP000823936">
    <property type="component" value="Unassembled WGS sequence"/>
</dbReference>
<dbReference type="AlphaFoldDB" id="A0A9D1PTI3"/>
<feature type="chain" id="PRO_5038788513" description="Cohesin domain-containing protein" evidence="1">
    <location>
        <begin position="22"/>
        <end position="206"/>
    </location>
</feature>
<protein>
    <recommendedName>
        <fullName evidence="4">Cohesin domain-containing protein</fullName>
    </recommendedName>
</protein>
<reference evidence="2" key="1">
    <citation type="journal article" date="2021" name="PeerJ">
        <title>Extensive microbial diversity within the chicken gut microbiome revealed by metagenomics and culture.</title>
        <authorList>
            <person name="Gilroy R."/>
            <person name="Ravi A."/>
            <person name="Getino M."/>
            <person name="Pursley I."/>
            <person name="Horton D.L."/>
            <person name="Alikhan N.F."/>
            <person name="Baker D."/>
            <person name="Gharbi K."/>
            <person name="Hall N."/>
            <person name="Watson M."/>
            <person name="Adriaenssens E.M."/>
            <person name="Foster-Nyarko E."/>
            <person name="Jarju S."/>
            <person name="Secka A."/>
            <person name="Antonio M."/>
            <person name="Oren A."/>
            <person name="Chaudhuri R.R."/>
            <person name="La Ragione R."/>
            <person name="Hildebrand F."/>
            <person name="Pallen M.J."/>
        </authorList>
    </citation>
    <scope>NUCLEOTIDE SEQUENCE</scope>
    <source>
        <strain evidence="2">Gambia11-129</strain>
    </source>
</reference>
<gene>
    <name evidence="2" type="ORF">IAB12_00970</name>
</gene>
<sequence length="206" mass="22345">MMKRIIFYISILLLLLSPVFAAEINFGETHSSTLALPLQLNTKDFQSFSVGFSNGYLTSATGTVGALSDTEFSNTFTVGTDEFITEDTLPKVTFYIWWKIISTSKVKVQLKINPLVSGDSTIDLTVSKNGNDYGKCDLDLNGSETISTEKTYTVLDYAPATNSNEEGGGLQWGSTSLVLAVDRNANNFKATSYTSTVVLEIVDGGN</sequence>
<comment type="caution">
    <text evidence="2">The sequence shown here is derived from an EMBL/GenBank/DDBJ whole genome shotgun (WGS) entry which is preliminary data.</text>
</comment>
<proteinExistence type="predicted"/>
<name>A0A9D1PTI3_9SPIO</name>
<dbReference type="EMBL" id="DXHU01000005">
    <property type="protein sequence ID" value="HIV98336.1"/>
    <property type="molecule type" value="Genomic_DNA"/>
</dbReference>